<dbReference type="AlphaFoldDB" id="A0A4Z1EZT0"/>
<evidence type="ECO:0000259" key="1">
    <source>
        <dbReference type="Pfam" id="PF25534"/>
    </source>
</evidence>
<dbReference type="InterPro" id="IPR057678">
    <property type="entry name" value="DUF7918"/>
</dbReference>
<evidence type="ECO:0000313" key="2">
    <source>
        <dbReference type="EMBL" id="TGO17794.1"/>
    </source>
</evidence>
<proteinExistence type="predicted"/>
<sequence>MNAAKHIKNDLLSDITRPFQSFPFHSNNNNKNKNTSEPLIMDILTEKNNEYEVKIIDCATNQPFKEYVKLADRESHGDSKCERYIVARPGDKFKIEITLMSRFRFKPLKQVYGEDIVGAPFIFSSLDVDEDLSNETDIVGLNPADIGNFSVTVYRRTVEKEAIKISTKPPTHLRDAKKVDQLNFKKHVVTSSNELGKNKIPTVGLHASDLICTNSTVLEFQYKYRTFEFLDHLDIVLYPPPLYYTPLEVTCAYRAAMGSERTTESKQSSSAVYCHHRRQSAFMKLQKDQKVFERGEVKQQMSSVPANKIIVLDDDGTAPQPTHPSALAEIKCEAQDPPNAIRQEIETSYEVLTQNSGPSITQKRKIKMEHGDRDDVDLSAEEPLAKRRKIKQEPIDMNMINNVKIKQEPIDLDTLDEKAMVLKDATIKYDLTELEDAVVLP</sequence>
<feature type="domain" description="DUF7918" evidence="1">
    <location>
        <begin position="113"/>
        <end position="236"/>
    </location>
</feature>
<accession>A0A4Z1EZT0</accession>
<reference evidence="2 3" key="1">
    <citation type="submission" date="2017-12" db="EMBL/GenBank/DDBJ databases">
        <title>Comparative genomics of Botrytis spp.</title>
        <authorList>
            <person name="Valero-Jimenez C.A."/>
            <person name="Tapia P."/>
            <person name="Veloso J."/>
            <person name="Silva-Moreno E."/>
            <person name="Staats M."/>
            <person name="Valdes J.H."/>
            <person name="Van Kan J.A.L."/>
        </authorList>
    </citation>
    <scope>NUCLEOTIDE SEQUENCE [LARGE SCALE GENOMIC DNA]</scope>
    <source>
        <strain evidence="2 3">Bp0003</strain>
    </source>
</reference>
<feature type="domain" description="DUF7918" evidence="1">
    <location>
        <begin position="59"/>
        <end position="107"/>
    </location>
</feature>
<name>A0A4Z1EZT0_9HELO</name>
<gene>
    <name evidence="2" type="ORF">BPAE_0408g00020</name>
</gene>
<comment type="caution">
    <text evidence="2">The sequence shown here is derived from an EMBL/GenBank/DDBJ whole genome shotgun (WGS) entry which is preliminary data.</text>
</comment>
<keyword evidence="3" id="KW-1185">Reference proteome</keyword>
<dbReference type="Proteomes" id="UP000297910">
    <property type="component" value="Unassembled WGS sequence"/>
</dbReference>
<organism evidence="2 3">
    <name type="scientific">Botrytis paeoniae</name>
    <dbReference type="NCBI Taxonomy" id="278948"/>
    <lineage>
        <taxon>Eukaryota</taxon>
        <taxon>Fungi</taxon>
        <taxon>Dikarya</taxon>
        <taxon>Ascomycota</taxon>
        <taxon>Pezizomycotina</taxon>
        <taxon>Leotiomycetes</taxon>
        <taxon>Helotiales</taxon>
        <taxon>Sclerotiniaceae</taxon>
        <taxon>Botrytis</taxon>
    </lineage>
</organism>
<evidence type="ECO:0000313" key="3">
    <source>
        <dbReference type="Proteomes" id="UP000297910"/>
    </source>
</evidence>
<dbReference type="EMBL" id="PQXI01000406">
    <property type="protein sequence ID" value="TGO17794.1"/>
    <property type="molecule type" value="Genomic_DNA"/>
</dbReference>
<protein>
    <recommendedName>
        <fullName evidence="1">DUF7918 domain-containing protein</fullName>
    </recommendedName>
</protein>
<dbReference type="Pfam" id="PF25534">
    <property type="entry name" value="DUF7918"/>
    <property type="match status" value="2"/>
</dbReference>